<protein>
    <submittedName>
        <fullName evidence="2">Uncharacterized protein</fullName>
    </submittedName>
</protein>
<sequence>MVDVGTDMPPMPLSVAMGGGKAINASKGSTTHATETKKDPKFLYTQDVRQTLNFKDKAAETGSQNPNSRVPTKWDVKGTIVVCRYKYY</sequence>
<proteinExistence type="predicted"/>
<evidence type="ECO:0000313" key="3">
    <source>
        <dbReference type="Proteomes" id="UP000271889"/>
    </source>
</evidence>
<gene>
    <name evidence="2" type="ORF">CGOC_LOCUS4410</name>
</gene>
<organism evidence="2 3">
    <name type="scientific">Cylicostephanus goldi</name>
    <name type="common">Nematode worm</name>
    <dbReference type="NCBI Taxonomy" id="71465"/>
    <lineage>
        <taxon>Eukaryota</taxon>
        <taxon>Metazoa</taxon>
        <taxon>Ecdysozoa</taxon>
        <taxon>Nematoda</taxon>
        <taxon>Chromadorea</taxon>
        <taxon>Rhabditida</taxon>
        <taxon>Rhabditina</taxon>
        <taxon>Rhabditomorpha</taxon>
        <taxon>Strongyloidea</taxon>
        <taxon>Strongylidae</taxon>
        <taxon>Cylicostephanus</taxon>
    </lineage>
</organism>
<dbReference type="EMBL" id="UYRV01012184">
    <property type="protein sequence ID" value="VDK58714.1"/>
    <property type="molecule type" value="Genomic_DNA"/>
</dbReference>
<feature type="region of interest" description="Disordered" evidence="1">
    <location>
        <begin position="1"/>
        <end position="41"/>
    </location>
</feature>
<name>A0A3P6SUH1_CYLGO</name>
<evidence type="ECO:0000256" key="1">
    <source>
        <dbReference type="SAM" id="MobiDB-lite"/>
    </source>
</evidence>
<accession>A0A3P6SUH1</accession>
<dbReference type="AlphaFoldDB" id="A0A3P6SUH1"/>
<evidence type="ECO:0000313" key="2">
    <source>
        <dbReference type="EMBL" id="VDK58714.1"/>
    </source>
</evidence>
<reference evidence="2 3" key="1">
    <citation type="submission" date="2018-11" db="EMBL/GenBank/DDBJ databases">
        <authorList>
            <consortium name="Pathogen Informatics"/>
        </authorList>
    </citation>
    <scope>NUCLEOTIDE SEQUENCE [LARGE SCALE GENOMIC DNA]</scope>
</reference>
<dbReference type="Proteomes" id="UP000271889">
    <property type="component" value="Unassembled WGS sequence"/>
</dbReference>
<keyword evidence="3" id="KW-1185">Reference proteome</keyword>